<organism evidence="1 2">
    <name type="scientific">Roseibium suaedae</name>
    <dbReference type="NCBI Taxonomy" id="735517"/>
    <lineage>
        <taxon>Bacteria</taxon>
        <taxon>Pseudomonadati</taxon>
        <taxon>Pseudomonadota</taxon>
        <taxon>Alphaproteobacteria</taxon>
        <taxon>Hyphomicrobiales</taxon>
        <taxon>Stappiaceae</taxon>
        <taxon>Roseibium</taxon>
    </lineage>
</organism>
<reference evidence="1 2" key="1">
    <citation type="submission" date="2016-11" db="EMBL/GenBank/DDBJ databases">
        <authorList>
            <person name="Jaros S."/>
            <person name="Januszkiewicz K."/>
            <person name="Wedrychowicz H."/>
        </authorList>
    </citation>
    <scope>NUCLEOTIDE SEQUENCE [LARGE SCALE GENOMIC DNA]</scope>
    <source>
        <strain evidence="1 2">DSM 22153</strain>
    </source>
</reference>
<keyword evidence="2" id="KW-1185">Reference proteome</keyword>
<sequence length="336" mass="38322">MTDEELAEKYVAEFNALTSQEERKLYILNLKPVDNAAKGFLHYAKTWDLTIPDTDQRPLVSDDGTASYYHGVPAIFMGSNAWTGKRFCDRTTLENRANSVANRLIAQARPLQGKLIAVIIPEKDFVVDMLLGNRETHGNWQYSVEILTKKLAGSNVELIDFEETLKIVVEGAHITDFRYPDTHLSLTDYIKIEQDILKRVGYIEDSEQSSFKITTEKLFYFDLSAKIKLNNADFKYPMLEKECYESITLADGNEQFADPLGDTYQVLRNSQPAFEKKVTIYGDSHSSILGKGKLTDVFSQHFAETEFYWNPWAVRADIAENGSDLCVFEISQRFLT</sequence>
<evidence type="ECO:0008006" key="3">
    <source>
        <dbReference type="Google" id="ProtNLM"/>
    </source>
</evidence>
<evidence type="ECO:0000313" key="1">
    <source>
        <dbReference type="EMBL" id="SHN12400.1"/>
    </source>
</evidence>
<accession>A0A1M7P6T7</accession>
<dbReference type="EMBL" id="FRBW01000006">
    <property type="protein sequence ID" value="SHN12400.1"/>
    <property type="molecule type" value="Genomic_DNA"/>
</dbReference>
<dbReference type="RefSeq" id="WP_139251232.1">
    <property type="nucleotide sequence ID" value="NZ_FRBW01000006.1"/>
</dbReference>
<gene>
    <name evidence="1" type="ORF">SAMN05444272_4157</name>
</gene>
<dbReference type="AlphaFoldDB" id="A0A1M7P6T7"/>
<name>A0A1M7P6T7_9HYPH</name>
<dbReference type="OrthoDB" id="547419at2"/>
<protein>
    <recommendedName>
        <fullName evidence="3">AlgX/AlgJ SGNH hydrolase-like domain-containing protein</fullName>
    </recommendedName>
</protein>
<proteinExistence type="predicted"/>
<dbReference type="Proteomes" id="UP000186002">
    <property type="component" value="Unassembled WGS sequence"/>
</dbReference>
<evidence type="ECO:0000313" key="2">
    <source>
        <dbReference type="Proteomes" id="UP000186002"/>
    </source>
</evidence>
<dbReference type="STRING" id="735517.SAMN05444272_4157"/>